<dbReference type="GeneID" id="54282320"/>
<dbReference type="PANTHER" id="PTHR37534:SF2">
    <property type="entry name" value="N-ACETYLTRANSFERASE DOMAIN-CONTAINING PROTEIN"/>
    <property type="match status" value="1"/>
</dbReference>
<dbReference type="Proteomes" id="UP000799778">
    <property type="component" value="Unassembled WGS sequence"/>
</dbReference>
<gene>
    <name evidence="2" type="ORF">BU24DRAFT_386447</name>
</gene>
<dbReference type="OrthoDB" id="4525710at2759"/>
<keyword evidence="1" id="KW-0539">Nucleus</keyword>
<dbReference type="GO" id="GO:0005634">
    <property type="term" value="C:nucleus"/>
    <property type="evidence" value="ECO:0007669"/>
    <property type="project" value="TreeGrafter"/>
</dbReference>
<keyword evidence="3" id="KW-1185">Reference proteome</keyword>
<dbReference type="AlphaFoldDB" id="A0A6A5Y3S2"/>
<dbReference type="GO" id="GO:0003700">
    <property type="term" value="F:DNA-binding transcription factor activity"/>
    <property type="evidence" value="ECO:0007669"/>
    <property type="project" value="TreeGrafter"/>
</dbReference>
<organism evidence="2 3">
    <name type="scientific">Aaosphaeria arxii CBS 175.79</name>
    <dbReference type="NCBI Taxonomy" id="1450172"/>
    <lineage>
        <taxon>Eukaryota</taxon>
        <taxon>Fungi</taxon>
        <taxon>Dikarya</taxon>
        <taxon>Ascomycota</taxon>
        <taxon>Pezizomycotina</taxon>
        <taxon>Dothideomycetes</taxon>
        <taxon>Pleosporomycetidae</taxon>
        <taxon>Pleosporales</taxon>
        <taxon>Pleosporales incertae sedis</taxon>
        <taxon>Aaosphaeria</taxon>
    </lineage>
</organism>
<evidence type="ECO:0000256" key="1">
    <source>
        <dbReference type="ARBA" id="ARBA00023242"/>
    </source>
</evidence>
<dbReference type="RefSeq" id="XP_033387850.1">
    <property type="nucleotide sequence ID" value="XM_033524923.1"/>
</dbReference>
<dbReference type="EMBL" id="ML978067">
    <property type="protein sequence ID" value="KAF2019511.1"/>
    <property type="molecule type" value="Genomic_DNA"/>
</dbReference>
<dbReference type="PANTHER" id="PTHR37534">
    <property type="entry name" value="TRANSCRIPTIONAL ACTIVATOR PROTEIN UGA3"/>
    <property type="match status" value="1"/>
</dbReference>
<evidence type="ECO:0000313" key="2">
    <source>
        <dbReference type="EMBL" id="KAF2019511.1"/>
    </source>
</evidence>
<sequence length="379" mass="43588">MFDQTEACLMRYFIEEISPWFDTCDVRKHFQYYIPERARYFQPLCNAIFATSARHLHRLPQHRTPGGICYQGQILTNLTPHVAVEYMLKCLPALRSFHEIQDDDQRDLIIATAIILRQFEEIEDVESINIDEALPEGSSTGGVNFLDIINTVLRSSHIVHNPNGQGLIHVVYWISLRQEVYSAFMGRRSPQMLLSQEHWNDAEAIDKTIMHAAQVAKWLFDDGSENEWYRLKEQEQLLESIIQTLPQFLPILWEPPNKSRGEVFPIVWLGSDLAITGIQHVIISKMVLTAEDPNLKSEGVARGAHRQVESKVRKLVLDLCGMARSRPQCPPALVNAAMGILHYGHFFTDEWELQALRAIITKFEKIRAWPVPKELSTFC</sequence>
<dbReference type="GO" id="GO:0045944">
    <property type="term" value="P:positive regulation of transcription by RNA polymerase II"/>
    <property type="evidence" value="ECO:0007669"/>
    <property type="project" value="TreeGrafter"/>
</dbReference>
<accession>A0A6A5Y3S2</accession>
<reference evidence="2" key="1">
    <citation type="journal article" date="2020" name="Stud. Mycol.">
        <title>101 Dothideomycetes genomes: a test case for predicting lifestyles and emergence of pathogens.</title>
        <authorList>
            <person name="Haridas S."/>
            <person name="Albert R."/>
            <person name="Binder M."/>
            <person name="Bloem J."/>
            <person name="Labutti K."/>
            <person name="Salamov A."/>
            <person name="Andreopoulos B."/>
            <person name="Baker S."/>
            <person name="Barry K."/>
            <person name="Bills G."/>
            <person name="Bluhm B."/>
            <person name="Cannon C."/>
            <person name="Castanera R."/>
            <person name="Culley D."/>
            <person name="Daum C."/>
            <person name="Ezra D."/>
            <person name="Gonzalez J."/>
            <person name="Henrissat B."/>
            <person name="Kuo A."/>
            <person name="Liang C."/>
            <person name="Lipzen A."/>
            <person name="Lutzoni F."/>
            <person name="Magnuson J."/>
            <person name="Mondo S."/>
            <person name="Nolan M."/>
            <person name="Ohm R."/>
            <person name="Pangilinan J."/>
            <person name="Park H.-J."/>
            <person name="Ramirez L."/>
            <person name="Alfaro M."/>
            <person name="Sun H."/>
            <person name="Tritt A."/>
            <person name="Yoshinaga Y."/>
            <person name="Zwiers L.-H."/>
            <person name="Turgeon B."/>
            <person name="Goodwin S."/>
            <person name="Spatafora J."/>
            <person name="Crous P."/>
            <person name="Grigoriev I."/>
        </authorList>
    </citation>
    <scope>NUCLEOTIDE SEQUENCE</scope>
    <source>
        <strain evidence="2">CBS 175.79</strain>
    </source>
</reference>
<name>A0A6A5Y3S2_9PLEO</name>
<evidence type="ECO:0000313" key="3">
    <source>
        <dbReference type="Proteomes" id="UP000799778"/>
    </source>
</evidence>
<proteinExistence type="predicted"/>
<protein>
    <recommendedName>
        <fullName evidence="4">ARCA-like protein</fullName>
    </recommendedName>
</protein>
<dbReference type="GO" id="GO:0000976">
    <property type="term" value="F:transcription cis-regulatory region binding"/>
    <property type="evidence" value="ECO:0007669"/>
    <property type="project" value="TreeGrafter"/>
</dbReference>
<evidence type="ECO:0008006" key="4">
    <source>
        <dbReference type="Google" id="ProtNLM"/>
    </source>
</evidence>